<evidence type="ECO:0000313" key="1">
    <source>
        <dbReference type="EMBL" id="UFW91885.1"/>
    </source>
</evidence>
<name>A0ABY3R0T8_9BRAD</name>
<dbReference type="RefSeq" id="WP_231145747.1">
    <property type="nucleotide sequence ID" value="NZ_CP088101.1"/>
</dbReference>
<proteinExistence type="predicted"/>
<protein>
    <submittedName>
        <fullName evidence="1">Uncharacterized protein</fullName>
    </submittedName>
</protein>
<gene>
    <name evidence="1" type="ORF">BjapCC829_46600</name>
</gene>
<evidence type="ECO:0000313" key="2">
    <source>
        <dbReference type="Proteomes" id="UP001430990"/>
    </source>
</evidence>
<reference evidence="1" key="1">
    <citation type="submission" date="2021-11" db="EMBL/GenBank/DDBJ databases">
        <title>Australian commercial rhizobial inoculants.</title>
        <authorList>
            <person name="Kohlmeier M.G."/>
            <person name="O'Hara G.W."/>
            <person name="Colombi E."/>
            <person name="Ramsay J.P."/>
            <person name="Terpolilli J."/>
        </authorList>
    </citation>
    <scope>NUCLEOTIDE SEQUENCE</scope>
    <source>
        <strain evidence="1">CC829</strain>
        <plasmid evidence="1">pCC829_1</plasmid>
    </source>
</reference>
<organism evidence="1 2">
    <name type="scientific">Bradyrhizobium barranii</name>
    <dbReference type="NCBI Taxonomy" id="2992140"/>
    <lineage>
        <taxon>Bacteria</taxon>
        <taxon>Pseudomonadati</taxon>
        <taxon>Pseudomonadota</taxon>
        <taxon>Alphaproteobacteria</taxon>
        <taxon>Hyphomicrobiales</taxon>
        <taxon>Nitrobacteraceae</taxon>
        <taxon>Bradyrhizobium</taxon>
    </lineage>
</organism>
<dbReference type="EMBL" id="CP088101">
    <property type="protein sequence ID" value="UFW91885.1"/>
    <property type="molecule type" value="Genomic_DNA"/>
</dbReference>
<keyword evidence="1" id="KW-0614">Plasmid</keyword>
<dbReference type="Proteomes" id="UP001430990">
    <property type="component" value="Plasmid pCC829_1"/>
</dbReference>
<keyword evidence="2" id="KW-1185">Reference proteome</keyword>
<geneLocation type="plasmid" evidence="1 2">
    <name>pCC829_1</name>
</geneLocation>
<sequence length="105" mass="12087">MNRSYVVQILLPKERGDGVSQSWFEEFLDELTGGFGGATSFVRAPGQGLWRSGNETERDNIAVVEVMAARLAPEYWRSLRERLERELFPGRDRHPRPGNHRAVRF</sequence>
<accession>A0ABY3R0T8</accession>